<evidence type="ECO:0000256" key="4">
    <source>
        <dbReference type="ARBA" id="ARBA00022691"/>
    </source>
</evidence>
<evidence type="ECO:0000256" key="3">
    <source>
        <dbReference type="ARBA" id="ARBA00022679"/>
    </source>
</evidence>
<dbReference type="Gene3D" id="3.40.50.150">
    <property type="entry name" value="Vaccinia Virus protein VP39"/>
    <property type="match status" value="1"/>
</dbReference>
<dbReference type="InterPro" id="IPR050750">
    <property type="entry name" value="C5-MTase"/>
</dbReference>
<dbReference type="EMBL" id="VZUS01000006">
    <property type="protein sequence ID" value="KAB1184770.1"/>
    <property type="molecule type" value="Genomic_DNA"/>
</dbReference>
<dbReference type="RefSeq" id="WP_151139934.1">
    <property type="nucleotide sequence ID" value="NZ_VZUS01000006.1"/>
</dbReference>
<reference evidence="6" key="1">
    <citation type="submission" date="2019-09" db="EMBL/GenBank/DDBJ databases">
        <title>Genomic analysis of Haloferax sp. CBA1149.</title>
        <authorList>
            <person name="Roh S.W."/>
        </authorList>
    </citation>
    <scope>NUCLEOTIDE SEQUENCE</scope>
    <source>
        <strain evidence="6">CBA1149</strain>
    </source>
</reference>
<dbReference type="InterPro" id="IPR018117">
    <property type="entry name" value="C5_DNA_meth_AS"/>
</dbReference>
<keyword evidence="4" id="KW-0949">S-adenosyl-L-methionine</keyword>
<evidence type="ECO:0000256" key="5">
    <source>
        <dbReference type="RuleBase" id="RU000416"/>
    </source>
</evidence>
<proteinExistence type="inferred from homology"/>
<comment type="caution">
    <text evidence="6">The sequence shown here is derived from an EMBL/GenBank/DDBJ whole genome shotgun (WGS) entry which is preliminary data.</text>
</comment>
<dbReference type="InterPro" id="IPR031303">
    <property type="entry name" value="C5_meth_CS"/>
</dbReference>
<dbReference type="Gene3D" id="3.90.120.10">
    <property type="entry name" value="DNA Methylase, subunit A, domain 2"/>
    <property type="match status" value="1"/>
</dbReference>
<keyword evidence="2 6" id="KW-0489">Methyltransferase</keyword>
<dbReference type="SUPFAM" id="SSF53335">
    <property type="entry name" value="S-adenosyl-L-methionine-dependent methyltransferases"/>
    <property type="match status" value="1"/>
</dbReference>
<evidence type="ECO:0000256" key="2">
    <source>
        <dbReference type="ARBA" id="ARBA00022603"/>
    </source>
</evidence>
<dbReference type="PANTHER" id="PTHR46098">
    <property type="entry name" value="TRNA (CYTOSINE(38)-C(5))-METHYLTRANSFERASE"/>
    <property type="match status" value="1"/>
</dbReference>
<dbReference type="NCBIfam" id="TIGR00675">
    <property type="entry name" value="dcm"/>
    <property type="match status" value="1"/>
</dbReference>
<dbReference type="GO" id="GO:0032259">
    <property type="term" value="P:methylation"/>
    <property type="evidence" value="ECO:0007669"/>
    <property type="project" value="UniProtKB-KW"/>
</dbReference>
<dbReference type="InterPro" id="IPR029063">
    <property type="entry name" value="SAM-dependent_MTases_sf"/>
</dbReference>
<comment type="similarity">
    <text evidence="5">Belongs to the class I-like SAM-binding methyltransferase superfamily. C5-methyltransferase family.</text>
</comment>
<name>A0A643JS07_9EURY</name>
<dbReference type="PROSITE" id="PS00094">
    <property type="entry name" value="C5_MTASE_1"/>
    <property type="match status" value="1"/>
</dbReference>
<dbReference type="PROSITE" id="PS00095">
    <property type="entry name" value="C5_MTASE_2"/>
    <property type="match status" value="1"/>
</dbReference>
<protein>
    <recommendedName>
        <fullName evidence="1">DNA (cytosine-5-)-methyltransferase</fullName>
        <ecNumber evidence="1">2.1.1.37</ecNumber>
    </recommendedName>
</protein>
<evidence type="ECO:0000256" key="1">
    <source>
        <dbReference type="ARBA" id="ARBA00011975"/>
    </source>
</evidence>
<dbReference type="EC" id="2.1.1.37" evidence="1"/>
<dbReference type="InterPro" id="IPR001525">
    <property type="entry name" value="C5_MeTfrase"/>
</dbReference>
<dbReference type="PROSITE" id="PS51679">
    <property type="entry name" value="SAM_MT_C5"/>
    <property type="match status" value="1"/>
</dbReference>
<dbReference type="Pfam" id="PF00145">
    <property type="entry name" value="DNA_methylase"/>
    <property type="match status" value="1"/>
</dbReference>
<dbReference type="GO" id="GO:0003886">
    <property type="term" value="F:DNA (cytosine-5-)-methyltransferase activity"/>
    <property type="evidence" value="ECO:0007669"/>
    <property type="project" value="UniProtKB-EC"/>
</dbReference>
<dbReference type="AlphaFoldDB" id="A0A643JS07"/>
<keyword evidence="3 6" id="KW-0808">Transferase</keyword>
<sequence>MGLETVELFAGVGGFRLGLERAGHEIIWSNQWEPSIQAQHASDCYAVNFGEENHTNVDINEVDETDVPDHDLLVGGFPCQDYSVAQTGAQGIEGEKGVLWWEIERIVREKRPPLLLLENVNRLLRSPTEQRGRDFGVVLHCLHNLGYNVEWRMINAADYGYATKRRRVFIFAARRDTEWGAWLDAEAAKPQYFSQKGFFPREFPVKDRQQRFPMPQEPDTSLLGDPKETSDSFEFHFKHAGAMVAGDIWTEEVDPDTVDGKTLGDVLERDGVSEEYFLNEEDIDRWEYIKGAKEEERVTDEGYEYTFKEGAIPFPDKLDEPSRTLLTSEGTTGVGRVKHVVEDPKTGDFRILTPKEAERLMDFPDDWTDTGMPETWRYTCMGNALVVGLVEQMGRWLNQQPDAVETDDELVFGTADN</sequence>
<dbReference type="PRINTS" id="PR00105">
    <property type="entry name" value="C5METTRFRASE"/>
</dbReference>
<accession>A0A643JS07</accession>
<organism evidence="6">
    <name type="scientific">Haloferax sp. CBA1149</name>
    <dbReference type="NCBI Taxonomy" id="2650753"/>
    <lineage>
        <taxon>Archaea</taxon>
        <taxon>Methanobacteriati</taxon>
        <taxon>Methanobacteriota</taxon>
        <taxon>Stenosarchaea group</taxon>
        <taxon>Halobacteria</taxon>
        <taxon>Halobacteriales</taxon>
        <taxon>Haloferacaceae</taxon>
        <taxon>Haloferax</taxon>
    </lineage>
</organism>
<evidence type="ECO:0000313" key="6">
    <source>
        <dbReference type="EMBL" id="KAB1184770.1"/>
    </source>
</evidence>
<gene>
    <name evidence="6" type="primary">dcm</name>
    <name evidence="6" type="ORF">Hfx1149_17035</name>
</gene>
<dbReference type="PANTHER" id="PTHR46098:SF1">
    <property type="entry name" value="TRNA (CYTOSINE(38)-C(5))-METHYLTRANSFERASE"/>
    <property type="match status" value="1"/>
</dbReference>